<sequence length="64" mass="6901">MPVKLPKAERAGLGRGDVDIAGPTTGRAILQNQRRKGTIAGPTKARIRFGGIRIVQRIRKPLDG</sequence>
<accession>A0AAV0BAL4</accession>
<evidence type="ECO:0000313" key="3">
    <source>
        <dbReference type="Proteomes" id="UP001153365"/>
    </source>
</evidence>
<gene>
    <name evidence="2" type="ORF">PPACK8108_LOCUS18118</name>
</gene>
<name>A0AAV0BAL4_PHAPC</name>
<keyword evidence="3" id="KW-1185">Reference proteome</keyword>
<feature type="compositionally biased region" description="Basic and acidic residues" evidence="1">
    <location>
        <begin position="1"/>
        <end position="18"/>
    </location>
</feature>
<protein>
    <submittedName>
        <fullName evidence="2">Uncharacterized protein</fullName>
    </submittedName>
</protein>
<organism evidence="2 3">
    <name type="scientific">Phakopsora pachyrhizi</name>
    <name type="common">Asian soybean rust disease fungus</name>
    <dbReference type="NCBI Taxonomy" id="170000"/>
    <lineage>
        <taxon>Eukaryota</taxon>
        <taxon>Fungi</taxon>
        <taxon>Dikarya</taxon>
        <taxon>Basidiomycota</taxon>
        <taxon>Pucciniomycotina</taxon>
        <taxon>Pucciniomycetes</taxon>
        <taxon>Pucciniales</taxon>
        <taxon>Phakopsoraceae</taxon>
        <taxon>Phakopsora</taxon>
    </lineage>
</organism>
<evidence type="ECO:0000313" key="2">
    <source>
        <dbReference type="EMBL" id="CAH7684114.1"/>
    </source>
</evidence>
<dbReference type="AlphaFoldDB" id="A0AAV0BAL4"/>
<evidence type="ECO:0000256" key="1">
    <source>
        <dbReference type="SAM" id="MobiDB-lite"/>
    </source>
</evidence>
<reference evidence="2" key="1">
    <citation type="submission" date="2022-06" db="EMBL/GenBank/DDBJ databases">
        <authorList>
            <consortium name="SYNGENTA / RWTH Aachen University"/>
        </authorList>
    </citation>
    <scope>NUCLEOTIDE SEQUENCE</scope>
</reference>
<comment type="caution">
    <text evidence="2">The sequence shown here is derived from an EMBL/GenBank/DDBJ whole genome shotgun (WGS) entry which is preliminary data.</text>
</comment>
<proteinExistence type="predicted"/>
<dbReference type="Proteomes" id="UP001153365">
    <property type="component" value="Unassembled WGS sequence"/>
</dbReference>
<feature type="region of interest" description="Disordered" evidence="1">
    <location>
        <begin position="1"/>
        <end position="20"/>
    </location>
</feature>
<dbReference type="EMBL" id="CALTRL010005193">
    <property type="protein sequence ID" value="CAH7684114.1"/>
    <property type="molecule type" value="Genomic_DNA"/>
</dbReference>